<evidence type="ECO:0000256" key="1">
    <source>
        <dbReference type="ARBA" id="ARBA00012344"/>
    </source>
</evidence>
<protein>
    <recommendedName>
        <fullName evidence="1">glutathione-specific gamma-glutamylcyclotransferase</fullName>
        <ecNumber evidence="1">4.3.2.7</ecNumber>
    </recommendedName>
</protein>
<dbReference type="RefSeq" id="WP_139615617.1">
    <property type="nucleotide sequence ID" value="NZ_CP040759.1"/>
</dbReference>
<keyword evidence="2" id="KW-0456">Lyase</keyword>
<keyword evidence="3" id="KW-0614">Plasmid</keyword>
<evidence type="ECO:0000313" key="3">
    <source>
        <dbReference type="EMBL" id="QDA35798.1"/>
    </source>
</evidence>
<name>A0A4Y5SS62_9RHOB</name>
<dbReference type="Gene3D" id="3.10.490.10">
    <property type="entry name" value="Gamma-glutamyl cyclotransferase-like"/>
    <property type="match status" value="1"/>
</dbReference>
<dbReference type="CDD" id="cd06661">
    <property type="entry name" value="GGCT_like"/>
    <property type="match status" value="1"/>
</dbReference>
<dbReference type="InterPro" id="IPR006840">
    <property type="entry name" value="ChaC"/>
</dbReference>
<dbReference type="Proteomes" id="UP000296374">
    <property type="component" value="Plasmid unnamed8"/>
</dbReference>
<dbReference type="PANTHER" id="PTHR12192">
    <property type="entry name" value="CATION TRANSPORT PROTEIN CHAC-RELATED"/>
    <property type="match status" value="1"/>
</dbReference>
<dbReference type="EC" id="4.3.2.7" evidence="1"/>
<dbReference type="EMBL" id="CP040759">
    <property type="protein sequence ID" value="QDA35798.1"/>
    <property type="molecule type" value="Genomic_DNA"/>
</dbReference>
<dbReference type="InterPro" id="IPR036568">
    <property type="entry name" value="GGCT-like_sf"/>
</dbReference>
<dbReference type="GO" id="GO:0016740">
    <property type="term" value="F:transferase activity"/>
    <property type="evidence" value="ECO:0007669"/>
    <property type="project" value="UniProtKB-KW"/>
</dbReference>
<reference evidence="4" key="1">
    <citation type="submission" date="2019-05" db="EMBL/GenBank/DDBJ databases">
        <title>Tamlana fucoidanivorans sp. nov., isolated from the surface of algae collected from Fujian province in China.</title>
        <authorList>
            <person name="Li J."/>
        </authorList>
    </citation>
    <scope>NUCLEOTIDE SEQUENCE [LARGE SCALE GENOMIC DNA]</scope>
    <source>
        <strain evidence="4">2251</strain>
        <plasmid evidence="4">unnamed8</plasmid>
    </source>
</reference>
<dbReference type="SUPFAM" id="SSF110857">
    <property type="entry name" value="Gamma-glutamyl cyclotransferase-like"/>
    <property type="match status" value="1"/>
</dbReference>
<geneLocation type="plasmid" evidence="3 4">
    <name>unnamed8</name>
</geneLocation>
<dbReference type="GO" id="GO:0006751">
    <property type="term" value="P:glutathione catabolic process"/>
    <property type="evidence" value="ECO:0007669"/>
    <property type="project" value="InterPro"/>
</dbReference>
<accession>A0A4Y5SS62</accession>
<dbReference type="InterPro" id="IPR013024">
    <property type="entry name" value="GGCT-like"/>
</dbReference>
<keyword evidence="3" id="KW-0808">Transferase</keyword>
<gene>
    <name evidence="3" type="ORF">E4191_16675</name>
</gene>
<dbReference type="PANTHER" id="PTHR12192:SF2">
    <property type="entry name" value="GLUTATHIONE-SPECIFIC GAMMA-GLUTAMYLCYCLOTRANSFERASE 2"/>
    <property type="match status" value="1"/>
</dbReference>
<sequence length="239" mass="26853">MQEARRSRQARHQLTLTPELVARCGSAIPQDPHDRFTFTSEADFDAALEHHLSLAEGAPLQIFAYGSLIWNPGFEVAERTPGTALGWRRVFGISVERARGSREKPGYMLTLAPGGRCRGVLLRVAENDRRAALSALVRREYPYREFLPQTRRIQVATRDGVTPALAFWAGRFAPLDALDHTEEQIAFNLAHACGFLGSGAEYLYRTVTGLIDHQIRDPYLDRIGRMVAEEISRWEPPTP</sequence>
<evidence type="ECO:0000256" key="2">
    <source>
        <dbReference type="ARBA" id="ARBA00023239"/>
    </source>
</evidence>
<dbReference type="GO" id="GO:0005737">
    <property type="term" value="C:cytoplasm"/>
    <property type="evidence" value="ECO:0007669"/>
    <property type="project" value="TreeGrafter"/>
</dbReference>
<dbReference type="AlphaFoldDB" id="A0A4Y5SS62"/>
<dbReference type="KEGG" id="plia:E4191_16675"/>
<proteinExistence type="predicted"/>
<dbReference type="GO" id="GO:0061928">
    <property type="term" value="F:glutathione specific gamma-glutamylcyclotransferase activity"/>
    <property type="evidence" value="ECO:0007669"/>
    <property type="project" value="UniProtKB-EC"/>
</dbReference>
<dbReference type="Pfam" id="PF04752">
    <property type="entry name" value="ChaC"/>
    <property type="match status" value="1"/>
</dbReference>
<organism evidence="3 4">
    <name type="scientific">Paracoccus liaowanqingii</name>
    <dbReference type="NCBI Taxonomy" id="2560053"/>
    <lineage>
        <taxon>Bacteria</taxon>
        <taxon>Pseudomonadati</taxon>
        <taxon>Pseudomonadota</taxon>
        <taxon>Alphaproteobacteria</taxon>
        <taxon>Rhodobacterales</taxon>
        <taxon>Paracoccaceae</taxon>
        <taxon>Paracoccus</taxon>
    </lineage>
</organism>
<evidence type="ECO:0000313" key="4">
    <source>
        <dbReference type="Proteomes" id="UP000296374"/>
    </source>
</evidence>